<organism evidence="2 3">
    <name type="scientific">Lentithecium fluviatile CBS 122367</name>
    <dbReference type="NCBI Taxonomy" id="1168545"/>
    <lineage>
        <taxon>Eukaryota</taxon>
        <taxon>Fungi</taxon>
        <taxon>Dikarya</taxon>
        <taxon>Ascomycota</taxon>
        <taxon>Pezizomycotina</taxon>
        <taxon>Dothideomycetes</taxon>
        <taxon>Pleosporomycetidae</taxon>
        <taxon>Pleosporales</taxon>
        <taxon>Massarineae</taxon>
        <taxon>Lentitheciaceae</taxon>
        <taxon>Lentithecium</taxon>
    </lineage>
</organism>
<evidence type="ECO:0008006" key="4">
    <source>
        <dbReference type="Google" id="ProtNLM"/>
    </source>
</evidence>
<dbReference type="AlphaFoldDB" id="A0A6G1JJC0"/>
<dbReference type="OrthoDB" id="5378679at2759"/>
<proteinExistence type="predicted"/>
<evidence type="ECO:0000313" key="2">
    <source>
        <dbReference type="EMBL" id="KAF2690321.1"/>
    </source>
</evidence>
<dbReference type="SUPFAM" id="SSF50249">
    <property type="entry name" value="Nucleic acid-binding proteins"/>
    <property type="match status" value="1"/>
</dbReference>
<gene>
    <name evidence="2" type="ORF">K458DRAFT_383439</name>
</gene>
<feature type="region of interest" description="Disordered" evidence="1">
    <location>
        <begin position="344"/>
        <end position="383"/>
    </location>
</feature>
<sequence>MRLKTLNGAPLCENLDFGAENLLDAEALARCLHDPLYQPPSEKNTAPNLKWRRLTPKDTRLRTGWSQPYLPEGALHGSNPDLSFSVPEIEGPLDLPSDDTTILDQTVTLLDNTVGIDDFVQHSLIFHDTLLSSQIAADDAADRTVSSFSLMGTSFETMSTDMESQPQEASQGPILRILSTLMLTPLGSLPSADYLRSIYPQTPTPNFLCVLTAQPNDREVFVKKGGYRMSLREITVADDTKSGFTISFWNRPSGRGDSQNSVAQTLDRVRAGDILLLRNIALNAFRDNVYGQSLNPSITRVRTTVEILKSSSGISSRQLGALPAAVVATFVRVKRWASAHVASDTSGLRKRKGGMEASSRSTKHSLRSYDHDESLPPDTMEAT</sequence>
<accession>A0A6G1JJC0</accession>
<dbReference type="EMBL" id="MU005571">
    <property type="protein sequence ID" value="KAF2690321.1"/>
    <property type="molecule type" value="Genomic_DNA"/>
</dbReference>
<reference evidence="2" key="1">
    <citation type="journal article" date="2020" name="Stud. Mycol.">
        <title>101 Dothideomycetes genomes: a test case for predicting lifestyles and emergence of pathogens.</title>
        <authorList>
            <person name="Haridas S."/>
            <person name="Albert R."/>
            <person name="Binder M."/>
            <person name="Bloem J."/>
            <person name="Labutti K."/>
            <person name="Salamov A."/>
            <person name="Andreopoulos B."/>
            <person name="Baker S."/>
            <person name="Barry K."/>
            <person name="Bills G."/>
            <person name="Bluhm B."/>
            <person name="Cannon C."/>
            <person name="Castanera R."/>
            <person name="Culley D."/>
            <person name="Daum C."/>
            <person name="Ezra D."/>
            <person name="Gonzalez J."/>
            <person name="Henrissat B."/>
            <person name="Kuo A."/>
            <person name="Liang C."/>
            <person name="Lipzen A."/>
            <person name="Lutzoni F."/>
            <person name="Magnuson J."/>
            <person name="Mondo S."/>
            <person name="Nolan M."/>
            <person name="Ohm R."/>
            <person name="Pangilinan J."/>
            <person name="Park H.-J."/>
            <person name="Ramirez L."/>
            <person name="Alfaro M."/>
            <person name="Sun H."/>
            <person name="Tritt A."/>
            <person name="Yoshinaga Y."/>
            <person name="Zwiers L.-H."/>
            <person name="Turgeon B."/>
            <person name="Goodwin S."/>
            <person name="Spatafora J."/>
            <person name="Crous P."/>
            <person name="Grigoriev I."/>
        </authorList>
    </citation>
    <scope>NUCLEOTIDE SEQUENCE</scope>
    <source>
        <strain evidence="2">CBS 122367</strain>
    </source>
</reference>
<protein>
    <recommendedName>
        <fullName evidence="4">Nucleic acid-binding protein</fullName>
    </recommendedName>
</protein>
<keyword evidence="3" id="KW-1185">Reference proteome</keyword>
<evidence type="ECO:0000313" key="3">
    <source>
        <dbReference type="Proteomes" id="UP000799291"/>
    </source>
</evidence>
<dbReference type="InterPro" id="IPR012340">
    <property type="entry name" value="NA-bd_OB-fold"/>
</dbReference>
<dbReference type="Proteomes" id="UP000799291">
    <property type="component" value="Unassembled WGS sequence"/>
</dbReference>
<name>A0A6G1JJC0_9PLEO</name>
<evidence type="ECO:0000256" key="1">
    <source>
        <dbReference type="SAM" id="MobiDB-lite"/>
    </source>
</evidence>